<name>A0A417YWJ5_9BACI</name>
<dbReference type="Proteomes" id="UP000284416">
    <property type="component" value="Unassembled WGS sequence"/>
</dbReference>
<evidence type="ECO:0008006" key="3">
    <source>
        <dbReference type="Google" id="ProtNLM"/>
    </source>
</evidence>
<evidence type="ECO:0000313" key="2">
    <source>
        <dbReference type="Proteomes" id="UP000284416"/>
    </source>
</evidence>
<sequence length="165" mass="18838">MKQFNVIFFIIVLFLSACNVNKTVKEIKKPEPEVVGDSEYMKSFVDFHFSHREVVKIAAAATIDFMNNKNFEVEYKTALKELRESTKQMETLPLPADDSELKDFAVIYRNAILELPDSLESIVFYQESGDQDSLDAAIDTQSQLGADIDYAANQILGRRSYYDDD</sequence>
<dbReference type="PROSITE" id="PS51257">
    <property type="entry name" value="PROKAR_LIPOPROTEIN"/>
    <property type="match status" value="1"/>
</dbReference>
<dbReference type="EMBL" id="QWEG01000003">
    <property type="protein sequence ID" value="RHW41967.1"/>
    <property type="molecule type" value="Genomic_DNA"/>
</dbReference>
<proteinExistence type="predicted"/>
<comment type="caution">
    <text evidence="1">The sequence shown here is derived from an EMBL/GenBank/DDBJ whole genome shotgun (WGS) entry which is preliminary data.</text>
</comment>
<gene>
    <name evidence="1" type="ORF">D1B31_04795</name>
</gene>
<dbReference type="AlphaFoldDB" id="A0A417YWJ5"/>
<protein>
    <recommendedName>
        <fullName evidence="3">Lipoprotein</fullName>
    </recommendedName>
</protein>
<reference evidence="1 2" key="1">
    <citation type="journal article" date="2017" name="Int. J. Syst. Evol. Microbiol.">
        <title>Bacillus notoginsengisoli sp. nov., a novel bacterium isolated from the rhizosphere of Panax notoginseng.</title>
        <authorList>
            <person name="Zhang M.Y."/>
            <person name="Cheng J."/>
            <person name="Cai Y."/>
            <person name="Zhang T.Y."/>
            <person name="Wu Y.Y."/>
            <person name="Manikprabhu D."/>
            <person name="Li W.J."/>
            <person name="Zhang Y.X."/>
        </authorList>
    </citation>
    <scope>NUCLEOTIDE SEQUENCE [LARGE SCALE GENOMIC DNA]</scope>
    <source>
        <strain evidence="1 2">JCM 30743</strain>
    </source>
</reference>
<accession>A0A417YWJ5</accession>
<organism evidence="1 2">
    <name type="scientific">Neobacillus notoginsengisoli</name>
    <dbReference type="NCBI Taxonomy" id="1578198"/>
    <lineage>
        <taxon>Bacteria</taxon>
        <taxon>Bacillati</taxon>
        <taxon>Bacillota</taxon>
        <taxon>Bacilli</taxon>
        <taxon>Bacillales</taxon>
        <taxon>Bacillaceae</taxon>
        <taxon>Neobacillus</taxon>
    </lineage>
</organism>
<dbReference type="RefSeq" id="WP_118919622.1">
    <property type="nucleotide sequence ID" value="NZ_QWEG01000003.1"/>
</dbReference>
<keyword evidence="2" id="KW-1185">Reference proteome</keyword>
<dbReference type="OrthoDB" id="9842312at2"/>
<evidence type="ECO:0000313" key="1">
    <source>
        <dbReference type="EMBL" id="RHW41967.1"/>
    </source>
</evidence>